<reference evidence="10 11" key="1">
    <citation type="submission" date="2018-10" db="EMBL/GenBank/DDBJ databases">
        <title>Comparative functional genomics of the obligate endosymbiont Buchnera aphidicola.</title>
        <authorList>
            <person name="Chong R.A."/>
        </authorList>
    </citation>
    <scope>NUCLEOTIDE SEQUENCE [LARGE SCALE GENOMIC DNA]</scope>
    <source>
        <strain evidence="10 11">Mrh</strain>
    </source>
</reference>
<dbReference type="OrthoDB" id="63984at2"/>
<proteinExistence type="inferred from homology"/>
<evidence type="ECO:0000313" key="10">
    <source>
        <dbReference type="EMBL" id="QCI23540.1"/>
    </source>
</evidence>
<dbReference type="EMBL" id="CP033004">
    <property type="protein sequence ID" value="QCI23540.1"/>
    <property type="molecule type" value="Genomic_DNA"/>
</dbReference>
<dbReference type="Pfam" id="PF07690">
    <property type="entry name" value="MFS_1"/>
    <property type="match status" value="1"/>
</dbReference>
<dbReference type="InterPro" id="IPR011701">
    <property type="entry name" value="MFS"/>
</dbReference>
<evidence type="ECO:0000259" key="9">
    <source>
        <dbReference type="PROSITE" id="PS50850"/>
    </source>
</evidence>
<keyword evidence="7 8" id="KW-0472">Membrane</keyword>
<feature type="transmembrane region" description="Helical" evidence="8">
    <location>
        <begin position="346"/>
        <end position="368"/>
    </location>
</feature>
<evidence type="ECO:0000313" key="11">
    <source>
        <dbReference type="Proteomes" id="UP000298566"/>
    </source>
</evidence>
<feature type="transmembrane region" description="Helical" evidence="8">
    <location>
        <begin position="176"/>
        <end position="192"/>
    </location>
</feature>
<evidence type="ECO:0000256" key="2">
    <source>
        <dbReference type="ARBA" id="ARBA00008335"/>
    </source>
</evidence>
<dbReference type="CDD" id="cd17324">
    <property type="entry name" value="MFS_NepI_like"/>
    <property type="match status" value="1"/>
</dbReference>
<feature type="domain" description="Major facilitator superfamily (MFS) profile" evidence="9">
    <location>
        <begin position="14"/>
        <end position="403"/>
    </location>
</feature>
<dbReference type="InterPro" id="IPR036259">
    <property type="entry name" value="MFS_trans_sf"/>
</dbReference>
<name>A0A4D6YD08_BUCMH</name>
<dbReference type="AlphaFoldDB" id="A0A4D6YD08"/>
<evidence type="ECO:0000256" key="7">
    <source>
        <dbReference type="ARBA" id="ARBA00023136"/>
    </source>
</evidence>
<gene>
    <name evidence="10" type="ORF">D9V73_02800</name>
</gene>
<sequence length="403" mass="44892">MQNKKYYIEKGTKKFIAVTISLFLAGFATFSILYCVQPILFVLSQNFSLSPAQSSLSLSSSTAMMAIGMLFTGPLSDKIGRKKVMSSSLFLAAFFTFCCSKMNSWEHIIFMRALTGLALSGVAAVAMTYLSEEIHPNTLSFSMGLYISGNTIGGFSGRILSSILAEKFSWKISLEWISILAFVFAILFLYLLPSSKNFHSIALHPKKIFTYFIAQWKHPIVSKLFLMGFFLMGSFITVFNYVGYRLLLEPFFVSQETIGILSIVYLIGVYSSPKAGILIEKYGEGRMLIISLVIMIVGLIISQWNRIIIIFLGLFLFSAGFFAAHSVTSTCIGQQARNNRGYTSSIYLFSYYLGSSILGTISGIFWTIGKWTGISTMVIIFLYIGIVLAIKLNYIIDNANELK</sequence>
<dbReference type="PANTHER" id="PTHR43271">
    <property type="entry name" value="BLL2771 PROTEIN"/>
    <property type="match status" value="1"/>
</dbReference>
<dbReference type="GO" id="GO:0005886">
    <property type="term" value="C:plasma membrane"/>
    <property type="evidence" value="ECO:0007669"/>
    <property type="project" value="UniProtKB-SubCell"/>
</dbReference>
<feature type="transmembrane region" description="Helical" evidence="8">
    <location>
        <begin position="250"/>
        <end position="271"/>
    </location>
</feature>
<feature type="transmembrane region" description="Helical" evidence="8">
    <location>
        <begin position="307"/>
        <end position="325"/>
    </location>
</feature>
<dbReference type="RefSeq" id="WP_158336748.1">
    <property type="nucleotide sequence ID" value="NZ_CP033004.1"/>
</dbReference>
<evidence type="ECO:0000256" key="6">
    <source>
        <dbReference type="ARBA" id="ARBA00022989"/>
    </source>
</evidence>
<feature type="transmembrane region" description="Helical" evidence="8">
    <location>
        <begin position="224"/>
        <end position="244"/>
    </location>
</feature>
<keyword evidence="3" id="KW-0813">Transport</keyword>
<protein>
    <submittedName>
        <fullName evidence="10">MFS transporter</fullName>
    </submittedName>
</protein>
<accession>A0A4D6YD08</accession>
<evidence type="ECO:0000256" key="5">
    <source>
        <dbReference type="ARBA" id="ARBA00022692"/>
    </source>
</evidence>
<dbReference type="InterPro" id="IPR005829">
    <property type="entry name" value="Sugar_transporter_CS"/>
</dbReference>
<evidence type="ECO:0000256" key="3">
    <source>
        <dbReference type="ARBA" id="ARBA00022448"/>
    </source>
</evidence>
<feature type="transmembrane region" description="Helical" evidence="8">
    <location>
        <begin position="15"/>
        <end position="40"/>
    </location>
</feature>
<evidence type="ECO:0000256" key="4">
    <source>
        <dbReference type="ARBA" id="ARBA00022475"/>
    </source>
</evidence>
<keyword evidence="5 8" id="KW-0812">Transmembrane</keyword>
<feature type="transmembrane region" description="Helical" evidence="8">
    <location>
        <begin position="283"/>
        <end position="301"/>
    </location>
</feature>
<comment type="subcellular location">
    <subcellularLocation>
        <location evidence="1">Cell membrane</location>
        <topology evidence="1">Multi-pass membrane protein</topology>
    </subcellularLocation>
</comment>
<feature type="transmembrane region" description="Helical" evidence="8">
    <location>
        <begin position="52"/>
        <end position="72"/>
    </location>
</feature>
<comment type="similarity">
    <text evidence="2">Belongs to the major facilitator superfamily.</text>
</comment>
<dbReference type="SUPFAM" id="SSF103473">
    <property type="entry name" value="MFS general substrate transporter"/>
    <property type="match status" value="1"/>
</dbReference>
<evidence type="ECO:0000256" key="8">
    <source>
        <dbReference type="SAM" id="Phobius"/>
    </source>
</evidence>
<feature type="transmembrane region" description="Helical" evidence="8">
    <location>
        <begin position="374"/>
        <end position="396"/>
    </location>
</feature>
<dbReference type="PROSITE" id="PS00216">
    <property type="entry name" value="SUGAR_TRANSPORT_1"/>
    <property type="match status" value="1"/>
</dbReference>
<evidence type="ECO:0000256" key="1">
    <source>
        <dbReference type="ARBA" id="ARBA00004651"/>
    </source>
</evidence>
<dbReference type="Gene3D" id="1.20.1250.20">
    <property type="entry name" value="MFS general substrate transporter like domains"/>
    <property type="match status" value="1"/>
</dbReference>
<organism evidence="10 11">
    <name type="scientific">Buchnera aphidicola subsp. Melaphis rhois</name>
    <dbReference type="NCBI Taxonomy" id="118103"/>
    <lineage>
        <taxon>Bacteria</taxon>
        <taxon>Pseudomonadati</taxon>
        <taxon>Pseudomonadota</taxon>
        <taxon>Gammaproteobacteria</taxon>
        <taxon>Enterobacterales</taxon>
        <taxon>Erwiniaceae</taxon>
        <taxon>Buchnera</taxon>
    </lineage>
</organism>
<dbReference type="PANTHER" id="PTHR43271:SF1">
    <property type="entry name" value="INNER MEMBRANE TRANSPORT PROTEIN YNFM"/>
    <property type="match status" value="1"/>
</dbReference>
<keyword evidence="6 8" id="KW-1133">Transmembrane helix</keyword>
<dbReference type="Proteomes" id="UP000298566">
    <property type="component" value="Chromosome"/>
</dbReference>
<dbReference type="PROSITE" id="PS50850">
    <property type="entry name" value="MFS"/>
    <property type="match status" value="1"/>
</dbReference>
<dbReference type="InterPro" id="IPR020846">
    <property type="entry name" value="MFS_dom"/>
</dbReference>
<feature type="transmembrane region" description="Helical" evidence="8">
    <location>
        <begin position="109"/>
        <end position="131"/>
    </location>
</feature>
<dbReference type="GO" id="GO:0022857">
    <property type="term" value="F:transmembrane transporter activity"/>
    <property type="evidence" value="ECO:0007669"/>
    <property type="project" value="InterPro"/>
</dbReference>
<keyword evidence="4" id="KW-1003">Cell membrane</keyword>